<evidence type="ECO:0000256" key="1">
    <source>
        <dbReference type="ARBA" id="ARBA00004173"/>
    </source>
</evidence>
<comment type="caution">
    <text evidence="5">The sequence shown here is derived from an EMBL/GenBank/DDBJ whole genome shotgun (WGS) entry which is preliminary data.</text>
</comment>
<keyword evidence="3" id="KW-0496">Mitochondrion</keyword>
<evidence type="ECO:0000313" key="6">
    <source>
        <dbReference type="Proteomes" id="UP001174909"/>
    </source>
</evidence>
<gene>
    <name evidence="5" type="ORF">GBAR_LOCUS24553</name>
</gene>
<comment type="subcellular location">
    <subcellularLocation>
        <location evidence="1">Mitochondrion</location>
    </subcellularLocation>
</comment>
<keyword evidence="6" id="KW-1185">Reference proteome</keyword>
<dbReference type="SUPFAM" id="SSF52833">
    <property type="entry name" value="Thioredoxin-like"/>
    <property type="match status" value="1"/>
</dbReference>
<evidence type="ECO:0000313" key="5">
    <source>
        <dbReference type="EMBL" id="CAI8044236.1"/>
    </source>
</evidence>
<organism evidence="5 6">
    <name type="scientific">Geodia barretti</name>
    <name type="common">Barrett's horny sponge</name>
    <dbReference type="NCBI Taxonomy" id="519541"/>
    <lineage>
        <taxon>Eukaryota</taxon>
        <taxon>Metazoa</taxon>
        <taxon>Porifera</taxon>
        <taxon>Demospongiae</taxon>
        <taxon>Heteroscleromorpha</taxon>
        <taxon>Tetractinellida</taxon>
        <taxon>Astrophorina</taxon>
        <taxon>Geodiidae</taxon>
        <taxon>Geodia</taxon>
    </lineage>
</organism>
<dbReference type="Gene3D" id="3.40.30.10">
    <property type="entry name" value="Glutaredoxin"/>
    <property type="match status" value="1"/>
</dbReference>
<evidence type="ECO:0000256" key="2">
    <source>
        <dbReference type="ARBA" id="ARBA00022980"/>
    </source>
</evidence>
<dbReference type="GO" id="GO:0003735">
    <property type="term" value="F:structural constituent of ribosome"/>
    <property type="evidence" value="ECO:0007669"/>
    <property type="project" value="InterPro"/>
</dbReference>
<dbReference type="GO" id="GO:0005840">
    <property type="term" value="C:ribosome"/>
    <property type="evidence" value="ECO:0007669"/>
    <property type="project" value="UniProtKB-KW"/>
</dbReference>
<dbReference type="GO" id="GO:0005739">
    <property type="term" value="C:mitochondrion"/>
    <property type="evidence" value="ECO:0007669"/>
    <property type="project" value="UniProtKB-SubCell"/>
</dbReference>
<keyword evidence="4" id="KW-0687">Ribonucleoprotein</keyword>
<accession>A0AA35TB78</accession>
<dbReference type="PANTHER" id="PTHR13274">
    <property type="entry name" value="MITOCHONDRIAL RIBOSOMAL PROTEIN S25"/>
    <property type="match status" value="1"/>
</dbReference>
<evidence type="ECO:0000256" key="3">
    <source>
        <dbReference type="ARBA" id="ARBA00023128"/>
    </source>
</evidence>
<reference evidence="5" key="1">
    <citation type="submission" date="2023-03" db="EMBL/GenBank/DDBJ databases">
        <authorList>
            <person name="Steffen K."/>
            <person name="Cardenas P."/>
        </authorList>
    </citation>
    <scope>NUCLEOTIDE SEQUENCE</scope>
</reference>
<evidence type="ECO:0000256" key="4">
    <source>
        <dbReference type="ARBA" id="ARBA00023274"/>
    </source>
</evidence>
<name>A0AA35TB78_GEOBA</name>
<dbReference type="EMBL" id="CASHTH010003384">
    <property type="protein sequence ID" value="CAI8044236.1"/>
    <property type="molecule type" value="Genomic_DNA"/>
</dbReference>
<dbReference type="PANTHER" id="PTHR13274:SF2">
    <property type="entry name" value="SMALL RIBOSOMAL SUBUNIT PROTEIN MS25"/>
    <property type="match status" value="1"/>
</dbReference>
<evidence type="ECO:0008006" key="7">
    <source>
        <dbReference type="Google" id="ProtNLM"/>
    </source>
</evidence>
<proteinExistence type="predicted"/>
<dbReference type="GO" id="GO:1990904">
    <property type="term" value="C:ribonucleoprotein complex"/>
    <property type="evidence" value="ECO:0007669"/>
    <property type="project" value="UniProtKB-KW"/>
</dbReference>
<dbReference type="Proteomes" id="UP001174909">
    <property type="component" value="Unassembled WGS sequence"/>
</dbReference>
<sequence length="125" mass="14155">MTSTVKTVSVVRQTLGYVRTLDHLRAWPLRLPHGVKEVVLAVGSGDERQHAGTKVFVQQNVPQLKFFNPQVKFSVETREIERSEVIFVSEDGGSQVVDTTSLQWRDIQKELNSLFTTPPPPQQKQ</sequence>
<keyword evidence="2" id="KW-0689">Ribosomal protein</keyword>
<dbReference type="InterPro" id="IPR036249">
    <property type="entry name" value="Thioredoxin-like_sf"/>
</dbReference>
<dbReference type="InterPro" id="IPR040049">
    <property type="entry name" value="Ribosomal_mS25/mL61"/>
</dbReference>
<protein>
    <recommendedName>
        <fullName evidence="7">Ribosomal protein/NADH dehydrogenase domain-containing protein</fullName>
    </recommendedName>
</protein>
<dbReference type="AlphaFoldDB" id="A0AA35TB78"/>